<dbReference type="PATRIC" id="fig|1003181.4.peg.2711"/>
<evidence type="ECO:0000256" key="3">
    <source>
        <dbReference type="ARBA" id="ARBA00022737"/>
    </source>
</evidence>
<dbReference type="Pfam" id="PF13183">
    <property type="entry name" value="Fer4_8"/>
    <property type="match status" value="1"/>
</dbReference>
<evidence type="ECO:0000256" key="4">
    <source>
        <dbReference type="ARBA" id="ARBA00023004"/>
    </source>
</evidence>
<dbReference type="InterPro" id="IPR017896">
    <property type="entry name" value="4Fe4S_Fe-S-bd"/>
</dbReference>
<keyword evidence="5" id="KW-0411">Iron-sulfur</keyword>
<name>A0A176S2C9_9GAMM</name>
<gene>
    <name evidence="7" type="ORF">THIOM_001962</name>
</gene>
<dbReference type="Pfam" id="PF02754">
    <property type="entry name" value="CCG"/>
    <property type="match status" value="1"/>
</dbReference>
<keyword evidence="1" id="KW-0004">4Fe-4S</keyword>
<dbReference type="SUPFAM" id="SSF54862">
    <property type="entry name" value="4Fe-4S ferredoxins"/>
    <property type="match status" value="1"/>
</dbReference>
<dbReference type="GO" id="GO:0016491">
    <property type="term" value="F:oxidoreductase activity"/>
    <property type="evidence" value="ECO:0007669"/>
    <property type="project" value="UniProtKB-ARBA"/>
</dbReference>
<evidence type="ECO:0000256" key="1">
    <source>
        <dbReference type="ARBA" id="ARBA00022485"/>
    </source>
</evidence>
<dbReference type="FunFam" id="1.10.1060.10:FF:000012">
    <property type="entry name" value="Glycolate oxidase iron-sulfur subunit"/>
    <property type="match status" value="1"/>
</dbReference>
<dbReference type="PROSITE" id="PS00198">
    <property type="entry name" value="4FE4S_FER_1"/>
    <property type="match status" value="1"/>
</dbReference>
<evidence type="ECO:0000256" key="5">
    <source>
        <dbReference type="ARBA" id="ARBA00023014"/>
    </source>
</evidence>
<keyword evidence="4" id="KW-0408">Iron</keyword>
<dbReference type="PANTHER" id="PTHR32479">
    <property type="entry name" value="GLYCOLATE OXIDASE IRON-SULFUR SUBUNIT"/>
    <property type="match status" value="1"/>
</dbReference>
<dbReference type="InterPro" id="IPR017900">
    <property type="entry name" value="4Fe4S_Fe_S_CS"/>
</dbReference>
<dbReference type="Proteomes" id="UP000076962">
    <property type="component" value="Unassembled WGS sequence"/>
</dbReference>
<dbReference type="Gene3D" id="1.10.1060.10">
    <property type="entry name" value="Alpha-helical ferredoxin"/>
    <property type="match status" value="1"/>
</dbReference>
<feature type="domain" description="4Fe-4S ferredoxin-type" evidence="6">
    <location>
        <begin position="66"/>
        <end position="95"/>
    </location>
</feature>
<dbReference type="GO" id="GO:0046872">
    <property type="term" value="F:metal ion binding"/>
    <property type="evidence" value="ECO:0007669"/>
    <property type="project" value="UniProtKB-KW"/>
</dbReference>
<sequence>MQTNLTEKYRQTVEGQTAESILRACVHCGFCTATCPTYQLLGDELDGPRGRIYLIKQILEGNTVSEKTQLHLDRCLTCRACETTCPSGVRYAALVDIGRRIIEREIPRKPLFSLKRKLLRTILPHPQRFALLLKLGQTIKPLLPHSLKRKIPLSQKKTQWPKTHLPRKMLILEGCAQSVVTANTNAAAARVLHKLGIQLLTAPNAGCCGAVSHHLAAEQEGLAFMRQNIDAWWPYIEKQGIEAIVITASGCGTMVKDYGELLKDDDHYAEKATDDKFAPRFVAFVYPNFQ</sequence>
<evidence type="ECO:0000259" key="6">
    <source>
        <dbReference type="PROSITE" id="PS51379"/>
    </source>
</evidence>
<dbReference type="InterPro" id="IPR009051">
    <property type="entry name" value="Helical_ferredxn"/>
</dbReference>
<dbReference type="NCBIfam" id="NF008434">
    <property type="entry name" value="PRK11274.1"/>
    <property type="match status" value="1"/>
</dbReference>
<evidence type="ECO:0000256" key="2">
    <source>
        <dbReference type="ARBA" id="ARBA00022723"/>
    </source>
</evidence>
<evidence type="ECO:0000313" key="7">
    <source>
        <dbReference type="EMBL" id="OAD22242.1"/>
    </source>
</evidence>
<keyword evidence="3" id="KW-0677">Repeat</keyword>
<keyword evidence="2" id="KW-0479">Metal-binding</keyword>
<feature type="domain" description="4Fe-4S ferredoxin-type" evidence="6">
    <location>
        <begin position="16"/>
        <end position="47"/>
    </location>
</feature>
<dbReference type="PROSITE" id="PS51379">
    <property type="entry name" value="4FE4S_FER_2"/>
    <property type="match status" value="2"/>
</dbReference>
<comment type="caution">
    <text evidence="7">The sequence shown here is derived from an EMBL/GenBank/DDBJ whole genome shotgun (WGS) entry which is preliminary data.</text>
</comment>
<accession>A0A176S2C9</accession>
<protein>
    <submittedName>
        <fullName evidence="7">Glycolate oxidase iron-sulfur subunit</fullName>
    </submittedName>
</protein>
<keyword evidence="8" id="KW-1185">Reference proteome</keyword>
<evidence type="ECO:0000313" key="8">
    <source>
        <dbReference type="Proteomes" id="UP000076962"/>
    </source>
</evidence>
<feature type="non-terminal residue" evidence="7">
    <location>
        <position position="290"/>
    </location>
</feature>
<dbReference type="AlphaFoldDB" id="A0A176S2C9"/>
<proteinExistence type="predicted"/>
<reference evidence="7 8" key="1">
    <citation type="submission" date="2016-05" db="EMBL/GenBank/DDBJ databases">
        <title>Single-cell genome of chain-forming Candidatus Thiomargarita nelsonii and comparison to other large sulfur-oxidizing bacteria.</title>
        <authorList>
            <person name="Winkel M."/>
            <person name="Salman V."/>
            <person name="Woyke T."/>
            <person name="Schulz-Vogt H."/>
            <person name="Richter M."/>
            <person name="Flood B."/>
            <person name="Bailey J."/>
            <person name="Amann R."/>
            <person name="Mussmann M."/>
        </authorList>
    </citation>
    <scope>NUCLEOTIDE SEQUENCE [LARGE SCALE GENOMIC DNA]</scope>
    <source>
        <strain evidence="7 8">THI036</strain>
    </source>
</reference>
<dbReference type="InterPro" id="IPR004017">
    <property type="entry name" value="Cys_rich_dom"/>
</dbReference>
<dbReference type="GO" id="GO:0051539">
    <property type="term" value="F:4 iron, 4 sulfur cluster binding"/>
    <property type="evidence" value="ECO:0007669"/>
    <property type="project" value="UniProtKB-KW"/>
</dbReference>
<dbReference type="PANTHER" id="PTHR32479:SF17">
    <property type="entry name" value="GLYCOLATE OXIDASE IRON-SULFUR SUBUNIT"/>
    <property type="match status" value="1"/>
</dbReference>
<dbReference type="EMBL" id="LUTY01001079">
    <property type="protein sequence ID" value="OAD22242.1"/>
    <property type="molecule type" value="Genomic_DNA"/>
</dbReference>
<organism evidence="7 8">
    <name type="scientific">Candidatus Thiomargarita nelsonii</name>
    <dbReference type="NCBI Taxonomy" id="1003181"/>
    <lineage>
        <taxon>Bacteria</taxon>
        <taxon>Pseudomonadati</taxon>
        <taxon>Pseudomonadota</taxon>
        <taxon>Gammaproteobacteria</taxon>
        <taxon>Thiotrichales</taxon>
        <taxon>Thiotrichaceae</taxon>
        <taxon>Thiomargarita</taxon>
    </lineage>
</organism>